<dbReference type="InterPro" id="IPR011042">
    <property type="entry name" value="6-blade_b-propeller_TolB-like"/>
</dbReference>
<sequence>MTAAGVAPVFSAGEAEVDDQRTAYGLAAFSDDDNAYVAVSRRSETRVRLLQLEDRNGRVGYEAEDTLDLPGSFTLPNGKSWTPCADPGDHAQVEGMVVDQEEHVLYAAQEDVGLWRVDLDDEEFGRPELIDRVRSTALRGRMTPGKRSASSTPRATPASAVST</sequence>
<dbReference type="SUPFAM" id="SSF50956">
    <property type="entry name" value="Thermostable phytase (3-phytase)"/>
    <property type="match status" value="1"/>
</dbReference>
<proteinExistence type="predicted"/>
<gene>
    <name evidence="3" type="ORF">WKI71_39255</name>
</gene>
<name>A0ABU8UTH0_9ACTN</name>
<feature type="region of interest" description="Disordered" evidence="1">
    <location>
        <begin position="136"/>
        <end position="163"/>
    </location>
</feature>
<keyword evidence="4" id="KW-1185">Reference proteome</keyword>
<dbReference type="PROSITE" id="PS51662">
    <property type="entry name" value="BP_PHYTASE"/>
    <property type="match status" value="1"/>
</dbReference>
<dbReference type="InterPro" id="IPR003431">
    <property type="entry name" value="B-propeller_Phytase"/>
</dbReference>
<comment type="caution">
    <text evidence="3">The sequence shown here is derived from an EMBL/GenBank/DDBJ whole genome shotgun (WGS) entry which is preliminary data.</text>
</comment>
<organism evidence="3 4">
    <name type="scientific">Streptomyces machairae</name>
    <dbReference type="NCBI Taxonomy" id="3134109"/>
    <lineage>
        <taxon>Bacteria</taxon>
        <taxon>Bacillati</taxon>
        <taxon>Actinomycetota</taxon>
        <taxon>Actinomycetes</taxon>
        <taxon>Kitasatosporales</taxon>
        <taxon>Streptomycetaceae</taxon>
        <taxon>Streptomyces</taxon>
    </lineage>
</organism>
<evidence type="ECO:0000259" key="2">
    <source>
        <dbReference type="PROSITE" id="PS51662"/>
    </source>
</evidence>
<dbReference type="Proteomes" id="UP001376459">
    <property type="component" value="Unassembled WGS sequence"/>
</dbReference>
<feature type="compositionally biased region" description="Low complexity" evidence="1">
    <location>
        <begin position="147"/>
        <end position="163"/>
    </location>
</feature>
<evidence type="ECO:0000256" key="1">
    <source>
        <dbReference type="SAM" id="MobiDB-lite"/>
    </source>
</evidence>
<dbReference type="Gene3D" id="2.120.10.30">
    <property type="entry name" value="TolB, C-terminal domain"/>
    <property type="match status" value="1"/>
</dbReference>
<reference evidence="3 4" key="1">
    <citation type="submission" date="2024-03" db="EMBL/GenBank/DDBJ databases">
        <title>Novel Streptomyces species of biotechnological and ecological value are a feature of Machair soil.</title>
        <authorList>
            <person name="Prole J.R."/>
            <person name="Goodfellow M."/>
            <person name="Allenby N."/>
            <person name="Ward A.C."/>
        </authorList>
    </citation>
    <scope>NUCLEOTIDE SEQUENCE [LARGE SCALE GENOMIC DNA]</scope>
    <source>
        <strain evidence="3 4">MS1.AVA.1</strain>
    </source>
</reference>
<accession>A0ABU8UTH0</accession>
<feature type="domain" description="BPP" evidence="2">
    <location>
        <begin position="1"/>
        <end position="163"/>
    </location>
</feature>
<evidence type="ECO:0000313" key="3">
    <source>
        <dbReference type="EMBL" id="MEJ8672198.1"/>
    </source>
</evidence>
<dbReference type="EMBL" id="JBBKAK010000001">
    <property type="protein sequence ID" value="MEJ8672198.1"/>
    <property type="molecule type" value="Genomic_DNA"/>
</dbReference>
<evidence type="ECO:0000313" key="4">
    <source>
        <dbReference type="Proteomes" id="UP001376459"/>
    </source>
</evidence>
<protein>
    <recommendedName>
        <fullName evidence="2">BPP domain-containing protein</fullName>
    </recommendedName>
</protein>